<protein>
    <recommendedName>
        <fullName evidence="5">FAD/NAD(P)-binding domain-containing protein</fullName>
    </recommendedName>
</protein>
<dbReference type="GO" id="GO:0005737">
    <property type="term" value="C:cytoplasm"/>
    <property type="evidence" value="ECO:0007669"/>
    <property type="project" value="TreeGrafter"/>
</dbReference>
<comment type="cofactor">
    <cofactor evidence="1">
        <name>FAD</name>
        <dbReference type="ChEBI" id="CHEBI:57692"/>
    </cofactor>
</comment>
<dbReference type="Gene3D" id="3.50.50.60">
    <property type="entry name" value="FAD/NAD(P)-binding domain"/>
    <property type="match status" value="1"/>
</dbReference>
<dbReference type="PANTHER" id="PTHR43557">
    <property type="entry name" value="APOPTOSIS-INDUCING FACTOR 1"/>
    <property type="match status" value="1"/>
</dbReference>
<reference evidence="6 7" key="2">
    <citation type="submission" date="2020-03" db="EMBL/GenBank/DDBJ databases">
        <authorList>
            <person name="Ichikawa N."/>
            <person name="Kimura A."/>
            <person name="Kitahashi Y."/>
            <person name="Uohara A."/>
        </authorList>
    </citation>
    <scope>NUCLEOTIDE SEQUENCE [LARGE SCALE GENOMIC DNA]</scope>
    <source>
        <strain evidence="6 7">NBRC 107702</strain>
    </source>
</reference>
<evidence type="ECO:0000313" key="6">
    <source>
        <dbReference type="EMBL" id="BCB76573.1"/>
    </source>
</evidence>
<dbReference type="GO" id="GO:0016651">
    <property type="term" value="F:oxidoreductase activity, acting on NAD(P)H"/>
    <property type="evidence" value="ECO:0007669"/>
    <property type="project" value="TreeGrafter"/>
</dbReference>
<sequence>MTSRVVVLGAGHAGVEAAASLRKAGFDGAVTLVGEEDALPYQRPPLSKDYLAGTQDSPLPLRGEGFYAGQDVELRTGERVTAIDRTARRLILRDGPPIGYDHLILALGARPRPCRSSTQASTGCATCGPYTTATNYAAGWLPAPRWS</sequence>
<evidence type="ECO:0000256" key="4">
    <source>
        <dbReference type="ARBA" id="ARBA00023002"/>
    </source>
</evidence>
<dbReference type="Proteomes" id="UP000502508">
    <property type="component" value="Chromosome"/>
</dbReference>
<feature type="domain" description="FAD/NAD(P)-binding" evidence="5">
    <location>
        <begin position="4"/>
        <end position="140"/>
    </location>
</feature>
<dbReference type="RefSeq" id="WP_197938482.1">
    <property type="nucleotide sequence ID" value="NZ_AP022870.1"/>
</dbReference>
<evidence type="ECO:0000256" key="3">
    <source>
        <dbReference type="ARBA" id="ARBA00022827"/>
    </source>
</evidence>
<evidence type="ECO:0000256" key="2">
    <source>
        <dbReference type="ARBA" id="ARBA00022630"/>
    </source>
</evidence>
<dbReference type="InterPro" id="IPR036188">
    <property type="entry name" value="FAD/NAD-bd_sf"/>
</dbReference>
<proteinExistence type="predicted"/>
<accession>A0A6F8XRX0</accession>
<keyword evidence="7" id="KW-1185">Reference proteome</keyword>
<evidence type="ECO:0000259" key="5">
    <source>
        <dbReference type="Pfam" id="PF07992"/>
    </source>
</evidence>
<dbReference type="KEGG" id="pfla:Pflav_029830"/>
<reference evidence="6 7" key="1">
    <citation type="submission" date="2020-03" db="EMBL/GenBank/DDBJ databases">
        <title>Whole genome shotgun sequence of Phytohabitans flavus NBRC 107702.</title>
        <authorList>
            <person name="Komaki H."/>
            <person name="Tamura T."/>
        </authorList>
    </citation>
    <scope>NUCLEOTIDE SEQUENCE [LARGE SCALE GENOMIC DNA]</scope>
    <source>
        <strain evidence="6 7">NBRC 107702</strain>
    </source>
</reference>
<keyword evidence="3" id="KW-0274">FAD</keyword>
<dbReference type="Pfam" id="PF07992">
    <property type="entry name" value="Pyr_redox_2"/>
    <property type="match status" value="1"/>
</dbReference>
<keyword evidence="4" id="KW-0560">Oxidoreductase</keyword>
<gene>
    <name evidence="6" type="ORF">Pflav_029830</name>
</gene>
<dbReference type="SUPFAM" id="SSF51905">
    <property type="entry name" value="FAD/NAD(P)-binding domain"/>
    <property type="match status" value="1"/>
</dbReference>
<evidence type="ECO:0000256" key="1">
    <source>
        <dbReference type="ARBA" id="ARBA00001974"/>
    </source>
</evidence>
<dbReference type="InterPro" id="IPR050446">
    <property type="entry name" value="FAD-oxidoreductase/Apoptosis"/>
</dbReference>
<dbReference type="AlphaFoldDB" id="A0A6F8XRX0"/>
<organism evidence="6 7">
    <name type="scientific">Phytohabitans flavus</name>
    <dbReference type="NCBI Taxonomy" id="1076124"/>
    <lineage>
        <taxon>Bacteria</taxon>
        <taxon>Bacillati</taxon>
        <taxon>Actinomycetota</taxon>
        <taxon>Actinomycetes</taxon>
        <taxon>Micromonosporales</taxon>
        <taxon>Micromonosporaceae</taxon>
    </lineage>
</organism>
<name>A0A6F8XRX0_9ACTN</name>
<dbReference type="EMBL" id="AP022870">
    <property type="protein sequence ID" value="BCB76573.1"/>
    <property type="molecule type" value="Genomic_DNA"/>
</dbReference>
<evidence type="ECO:0000313" key="7">
    <source>
        <dbReference type="Proteomes" id="UP000502508"/>
    </source>
</evidence>
<dbReference type="InterPro" id="IPR023753">
    <property type="entry name" value="FAD/NAD-binding_dom"/>
</dbReference>
<keyword evidence="2" id="KW-0285">Flavoprotein</keyword>
<dbReference type="PANTHER" id="PTHR43557:SF2">
    <property type="entry name" value="RIESKE DOMAIN-CONTAINING PROTEIN-RELATED"/>
    <property type="match status" value="1"/>
</dbReference>